<comment type="caution">
    <text evidence="2">The sequence shown here is derived from an EMBL/GenBank/DDBJ whole genome shotgun (WGS) entry which is preliminary data.</text>
</comment>
<evidence type="ECO:0000313" key="2">
    <source>
        <dbReference type="EMBL" id="RBP51077.1"/>
    </source>
</evidence>
<keyword evidence="3" id="KW-1185">Reference proteome</keyword>
<dbReference type="Proteomes" id="UP000253083">
    <property type="component" value="Unassembled WGS sequence"/>
</dbReference>
<proteinExistence type="predicted"/>
<feature type="region of interest" description="Disordered" evidence="1">
    <location>
        <begin position="29"/>
        <end position="49"/>
    </location>
</feature>
<feature type="compositionally biased region" description="Basic and acidic residues" evidence="1">
    <location>
        <begin position="40"/>
        <end position="49"/>
    </location>
</feature>
<dbReference type="EMBL" id="QNRT01000002">
    <property type="protein sequence ID" value="RBP51077.1"/>
    <property type="molecule type" value="Genomic_DNA"/>
</dbReference>
<organism evidence="2 3">
    <name type="scientific">Arenicella xantha</name>
    <dbReference type="NCBI Taxonomy" id="644221"/>
    <lineage>
        <taxon>Bacteria</taxon>
        <taxon>Pseudomonadati</taxon>
        <taxon>Pseudomonadota</taxon>
        <taxon>Gammaproteobacteria</taxon>
        <taxon>Arenicellales</taxon>
        <taxon>Arenicellaceae</taxon>
        <taxon>Arenicella</taxon>
    </lineage>
</organism>
<gene>
    <name evidence="2" type="ORF">DFR28_102496</name>
</gene>
<evidence type="ECO:0000313" key="3">
    <source>
        <dbReference type="Proteomes" id="UP000253083"/>
    </source>
</evidence>
<dbReference type="RefSeq" id="WP_113953873.1">
    <property type="nucleotide sequence ID" value="NZ_QNRT01000002.1"/>
</dbReference>
<accession>A0A395JML6</accession>
<name>A0A395JML6_9GAMM</name>
<feature type="compositionally biased region" description="Polar residues" evidence="1">
    <location>
        <begin position="29"/>
        <end position="39"/>
    </location>
</feature>
<sequence length="267" mass="29225">MSKQTTIISALFVVLSSAVILAWSLNQPPSHESISLSDSRNGDSIEKSSGGDDFTLSDLYKEIVKIRSDLDTMKVAVSELQHSGGDSSNSGNNDADSNTVGLAELFQQYMDDPDSVAMKIAPYLDRHQLNSDKETDLYFSQLSDIDPSWSAESQAFISESISDSKLQSIATTQVNEATCKAGVCKVDISFTSNNGGKFSEEELFEAENRMLIALSTQFPDTRLKQVEKNGQISYQGYVSDRSTKLPENQLDLNDPAVIAEIRAAIQQ</sequence>
<dbReference type="AlphaFoldDB" id="A0A395JML6"/>
<dbReference type="InParanoid" id="A0A395JML6"/>
<evidence type="ECO:0000256" key="1">
    <source>
        <dbReference type="SAM" id="MobiDB-lite"/>
    </source>
</evidence>
<protein>
    <submittedName>
        <fullName evidence="2">Uncharacterized protein</fullName>
    </submittedName>
</protein>
<reference evidence="2 3" key="1">
    <citation type="submission" date="2018-06" db="EMBL/GenBank/DDBJ databases">
        <title>Genomic Encyclopedia of Type Strains, Phase IV (KMG-IV): sequencing the most valuable type-strain genomes for metagenomic binning, comparative biology and taxonomic classification.</title>
        <authorList>
            <person name="Goeker M."/>
        </authorList>
    </citation>
    <scope>NUCLEOTIDE SEQUENCE [LARGE SCALE GENOMIC DNA]</scope>
    <source>
        <strain evidence="2 3">DSM 24032</strain>
    </source>
</reference>